<evidence type="ECO:0000313" key="3">
    <source>
        <dbReference type="Proteomes" id="UP000266118"/>
    </source>
</evidence>
<proteinExistence type="predicted"/>
<sequence length="74" mass="8702">MNRPMKNGNSNNYMRYIGLGIQLMSGVGLAIWLGYWIDEKVKWKLPIFIWVLPLIILVFMLVKLVEEFSKKSKK</sequence>
<dbReference type="OrthoDB" id="9798708at2"/>
<dbReference type="Proteomes" id="UP000266118">
    <property type="component" value="Chromosome"/>
</dbReference>
<keyword evidence="1" id="KW-1133">Transmembrane helix</keyword>
<feature type="transmembrane region" description="Helical" evidence="1">
    <location>
        <begin position="12"/>
        <end position="35"/>
    </location>
</feature>
<evidence type="ECO:0000256" key="1">
    <source>
        <dbReference type="SAM" id="Phobius"/>
    </source>
</evidence>
<organism evidence="2 3">
    <name type="scientific">Arachidicoccus soli</name>
    <dbReference type="NCBI Taxonomy" id="2341117"/>
    <lineage>
        <taxon>Bacteria</taxon>
        <taxon>Pseudomonadati</taxon>
        <taxon>Bacteroidota</taxon>
        <taxon>Chitinophagia</taxon>
        <taxon>Chitinophagales</taxon>
        <taxon>Chitinophagaceae</taxon>
        <taxon>Arachidicoccus</taxon>
    </lineage>
</organism>
<protein>
    <submittedName>
        <fullName evidence="2">AtpZ/AtpI family protein</fullName>
    </submittedName>
</protein>
<gene>
    <name evidence="2" type="ORF">D6B99_04485</name>
</gene>
<feature type="transmembrane region" description="Helical" evidence="1">
    <location>
        <begin position="47"/>
        <end position="65"/>
    </location>
</feature>
<keyword evidence="3" id="KW-1185">Reference proteome</keyword>
<keyword evidence="1" id="KW-0472">Membrane</keyword>
<name>A0A386HNM5_9BACT</name>
<evidence type="ECO:0000313" key="2">
    <source>
        <dbReference type="EMBL" id="AYD46934.1"/>
    </source>
</evidence>
<accession>A0A386HNM5</accession>
<dbReference type="EMBL" id="CP032489">
    <property type="protein sequence ID" value="AYD46934.1"/>
    <property type="molecule type" value="Genomic_DNA"/>
</dbReference>
<dbReference type="AlphaFoldDB" id="A0A386HNM5"/>
<reference evidence="2 3" key="1">
    <citation type="submission" date="2018-09" db="EMBL/GenBank/DDBJ databases">
        <title>Arachidicoccus sp. nov., a bacterium isolated from soil.</title>
        <authorList>
            <person name="Weon H.-Y."/>
            <person name="Kwon S.-W."/>
            <person name="Lee S.A."/>
        </authorList>
    </citation>
    <scope>NUCLEOTIDE SEQUENCE [LARGE SCALE GENOMIC DNA]</scope>
    <source>
        <strain evidence="2 3">KIS59-12</strain>
    </source>
</reference>
<keyword evidence="1" id="KW-0812">Transmembrane</keyword>
<dbReference type="RefSeq" id="WP_119985512.1">
    <property type="nucleotide sequence ID" value="NZ_CP032489.1"/>
</dbReference>
<dbReference type="KEGG" id="ark:D6B99_04485"/>